<sequence>MNANERNDGRCLSPLDQLNRERVARVVNWFIHYEVVGGSESPGLQKARELLQQGVPLVILHDHFGLLETPILCCFIATDPVMGLRLIYSPIAKHQIDNPVFHAVLSLVAPLMNVEYAPIVTKNTLKKPKYAGYSTTWGLRRYLGRAGHVLKNDKGIDIVNPQGGRNSTLGPPTDAMSVFMGFMDIMKVGNYGVLFVGLGVKGVEDYVKKRYRMGTYTITPGPCYTRDEILGDASHEGLATMETVDSWVFDELGLVVPAGYRDPVPLTLK</sequence>
<evidence type="ECO:0000313" key="2">
    <source>
        <dbReference type="Proteomes" id="UP000177268"/>
    </source>
</evidence>
<proteinExistence type="predicted"/>
<evidence type="ECO:0000313" key="1">
    <source>
        <dbReference type="EMBL" id="OGG11131.1"/>
    </source>
</evidence>
<comment type="caution">
    <text evidence="1">The sequence shown here is derived from an EMBL/GenBank/DDBJ whole genome shotgun (WGS) entry which is preliminary data.</text>
</comment>
<accession>A0A1F5ZFE7</accession>
<organism evidence="1 2">
    <name type="scientific">Candidatus Gottesmanbacteria bacterium RBG_13_45_10</name>
    <dbReference type="NCBI Taxonomy" id="1798370"/>
    <lineage>
        <taxon>Bacteria</taxon>
        <taxon>Candidatus Gottesmaniibacteriota</taxon>
    </lineage>
</organism>
<dbReference type="AlphaFoldDB" id="A0A1F5ZFE7"/>
<protein>
    <recommendedName>
        <fullName evidence="3">Phospholipid/glycerol acyltransferase domain-containing protein</fullName>
    </recommendedName>
</protein>
<dbReference type="Proteomes" id="UP000177268">
    <property type="component" value="Unassembled WGS sequence"/>
</dbReference>
<evidence type="ECO:0008006" key="3">
    <source>
        <dbReference type="Google" id="ProtNLM"/>
    </source>
</evidence>
<reference evidence="1 2" key="1">
    <citation type="journal article" date="2016" name="Nat. Commun.">
        <title>Thousands of microbial genomes shed light on interconnected biogeochemical processes in an aquifer system.</title>
        <authorList>
            <person name="Anantharaman K."/>
            <person name="Brown C.T."/>
            <person name="Hug L.A."/>
            <person name="Sharon I."/>
            <person name="Castelle C.J."/>
            <person name="Probst A.J."/>
            <person name="Thomas B.C."/>
            <person name="Singh A."/>
            <person name="Wilkins M.J."/>
            <person name="Karaoz U."/>
            <person name="Brodie E.L."/>
            <person name="Williams K.H."/>
            <person name="Hubbard S.S."/>
            <person name="Banfield J.F."/>
        </authorList>
    </citation>
    <scope>NUCLEOTIDE SEQUENCE [LARGE SCALE GENOMIC DNA]</scope>
</reference>
<name>A0A1F5ZFE7_9BACT</name>
<dbReference type="EMBL" id="MFIZ01000036">
    <property type="protein sequence ID" value="OGG11131.1"/>
    <property type="molecule type" value="Genomic_DNA"/>
</dbReference>
<gene>
    <name evidence="1" type="ORF">A2Z00_05485</name>
</gene>